<sequence length="340" mass="35229">MKLKSWVRFAAPVVAALSVAVLAQPAQAASRIAWRPTVLPMPSGGYQGVVTGSDGKGEYTGTVTVNGVQSVVSWRNGQPVVRGVPEGYEAALAEDENPAGVVVGTTHDYDTRVSRAFVLDATGFHVKEIPAGYDYVYGVAINTRGDVLGRAMHFSGNTGTDAAVLWRAEGGAPVLVPSAPDTSYVRDLDEDGTLLFDSGNSSTLWKDGGIRRVSPSPASQGWGYAIRNGVVVGTRIWGGVEQAVRWASPDAEPVGLAGGARALSVNKVGLTTGLVPNPSGPVIVGNAIAWRTTTQGEVRGPSGYSTFEASIAADDGSLAGFAAHDTNGNGSVPVVWRLTP</sequence>
<organism evidence="2 4">
    <name type="scientific">Amycolatopsis azurea DSM 43854</name>
    <dbReference type="NCBI Taxonomy" id="1238180"/>
    <lineage>
        <taxon>Bacteria</taxon>
        <taxon>Bacillati</taxon>
        <taxon>Actinomycetota</taxon>
        <taxon>Actinomycetes</taxon>
        <taxon>Pseudonocardiales</taxon>
        <taxon>Pseudonocardiaceae</taxon>
        <taxon>Amycolatopsis</taxon>
    </lineage>
</organism>
<evidence type="ECO:0000313" key="2">
    <source>
        <dbReference type="EMBL" id="EMD26944.1"/>
    </source>
</evidence>
<evidence type="ECO:0000313" key="5">
    <source>
        <dbReference type="Proteomes" id="UP000188551"/>
    </source>
</evidence>
<keyword evidence="1" id="KW-0732">Signal</keyword>
<dbReference type="AlphaFoldDB" id="M2NWK6"/>
<name>M2NWK6_9PSEU</name>
<dbReference type="EMBL" id="MUXN01000006">
    <property type="protein sequence ID" value="OOC06890.1"/>
    <property type="molecule type" value="Genomic_DNA"/>
</dbReference>
<gene>
    <name evidence="3" type="ORF">B0293_10505</name>
    <name evidence="2" type="ORF">C791_2764</name>
</gene>
<dbReference type="RefSeq" id="WP_005156472.1">
    <property type="nucleotide sequence ID" value="NZ_ANMG01000026.1"/>
</dbReference>
<reference evidence="3 5" key="2">
    <citation type="submission" date="2017-02" db="EMBL/GenBank/DDBJ databases">
        <title>Amycolatopsis azurea DSM 43854 draft genome.</title>
        <authorList>
            <person name="Mayilraj S."/>
        </authorList>
    </citation>
    <scope>NUCLEOTIDE SEQUENCE [LARGE SCALE GENOMIC DNA]</scope>
    <source>
        <strain evidence="3 5">DSM 43854</strain>
    </source>
</reference>
<accession>M2NWK6</accession>
<comment type="caution">
    <text evidence="2">The sequence shown here is derived from an EMBL/GenBank/DDBJ whole genome shotgun (WGS) entry which is preliminary data.</text>
</comment>
<reference evidence="2 4" key="1">
    <citation type="submission" date="2012-10" db="EMBL/GenBank/DDBJ databases">
        <title>Genome assembly of Amycolatopsis azurea DSM 43854.</title>
        <authorList>
            <person name="Khatri I."/>
            <person name="Kaur I."/>
            <person name="Subramanian S."/>
            <person name="Mayilraj S."/>
        </authorList>
    </citation>
    <scope>NUCLEOTIDE SEQUENCE [LARGE SCALE GENOMIC DNA]</scope>
    <source>
        <strain evidence="2 4">DSM 43854</strain>
    </source>
</reference>
<dbReference type="Proteomes" id="UP000014137">
    <property type="component" value="Unassembled WGS sequence"/>
</dbReference>
<evidence type="ECO:0000313" key="3">
    <source>
        <dbReference type="EMBL" id="OOC06890.1"/>
    </source>
</evidence>
<protein>
    <submittedName>
        <fullName evidence="2">Uncharacterized protein</fullName>
    </submittedName>
</protein>
<keyword evidence="5" id="KW-1185">Reference proteome</keyword>
<dbReference type="PATRIC" id="fig|1238180.3.peg.3363"/>
<feature type="chain" id="PRO_5004022353" evidence="1">
    <location>
        <begin position="29"/>
        <end position="340"/>
    </location>
</feature>
<proteinExistence type="predicted"/>
<evidence type="ECO:0000256" key="1">
    <source>
        <dbReference type="SAM" id="SignalP"/>
    </source>
</evidence>
<dbReference type="OrthoDB" id="3606456at2"/>
<feature type="signal peptide" evidence="1">
    <location>
        <begin position="1"/>
        <end position="28"/>
    </location>
</feature>
<evidence type="ECO:0000313" key="4">
    <source>
        <dbReference type="Proteomes" id="UP000014137"/>
    </source>
</evidence>
<dbReference type="Proteomes" id="UP000188551">
    <property type="component" value="Unassembled WGS sequence"/>
</dbReference>
<dbReference type="EMBL" id="ANMG01000026">
    <property type="protein sequence ID" value="EMD26944.1"/>
    <property type="molecule type" value="Genomic_DNA"/>
</dbReference>